<sequence>MANFCVQLSGFLLGFLGWLGIIIATATNDWVHICHHGMSVCKMMDDYRAIGPWANCVLRAGNSHCQSLTQIFDLPVYIQTTRALMIIASILGLPAAGILLMSMPCINLGNDLQSSKNRRAILGGVLLLLVVQGKFSGQKASPEMSRLTSKRKAKCRERNASGDRKQLEVWACARWHLSLHLCRKSVFSFDLLAPGPGSRMINIKNPLKPPLTKTKKYTSFIYVLSPKPLKST</sequence>
<evidence type="ECO:0000256" key="6">
    <source>
        <dbReference type="ARBA" id="ARBA00022692"/>
    </source>
</evidence>
<evidence type="ECO:0000256" key="5">
    <source>
        <dbReference type="ARBA" id="ARBA00022475"/>
    </source>
</evidence>
<reference evidence="11" key="1">
    <citation type="submission" date="2025-08" db="UniProtKB">
        <authorList>
            <consortium name="Ensembl"/>
        </authorList>
    </citation>
    <scope>IDENTIFICATION</scope>
</reference>
<dbReference type="Proteomes" id="UP000694383">
    <property type="component" value="Unplaced"/>
</dbReference>
<accession>A0A8C7XXZ2</accession>
<dbReference type="GO" id="GO:0005886">
    <property type="term" value="C:plasma membrane"/>
    <property type="evidence" value="ECO:0007669"/>
    <property type="project" value="UniProtKB-SubCell"/>
</dbReference>
<keyword evidence="12" id="KW-1185">Reference proteome</keyword>
<dbReference type="GeneTree" id="ENSGT00890000139496"/>
<dbReference type="GO" id="GO:0005198">
    <property type="term" value="F:structural molecule activity"/>
    <property type="evidence" value="ECO:0007669"/>
    <property type="project" value="InterPro"/>
</dbReference>
<dbReference type="Pfam" id="PF00822">
    <property type="entry name" value="PMP22_Claudin"/>
    <property type="match status" value="1"/>
</dbReference>
<comment type="subcellular location">
    <subcellularLocation>
        <location evidence="1">Cell junction</location>
        <location evidence="1">Tight junction</location>
    </subcellularLocation>
    <subcellularLocation>
        <location evidence="2">Cell membrane</location>
        <topology evidence="2">Multi-pass membrane protein</topology>
    </subcellularLocation>
</comment>
<keyword evidence="8 10" id="KW-1133">Transmembrane helix</keyword>
<protein>
    <submittedName>
        <fullName evidence="11">Claudin 11a</fullName>
    </submittedName>
</protein>
<evidence type="ECO:0000256" key="1">
    <source>
        <dbReference type="ARBA" id="ARBA00004435"/>
    </source>
</evidence>
<keyword evidence="4" id="KW-0796">Tight junction</keyword>
<evidence type="ECO:0000313" key="11">
    <source>
        <dbReference type="Ensembl" id="ENSOSIP00000018539.1"/>
    </source>
</evidence>
<keyword evidence="6 10" id="KW-0812">Transmembrane</keyword>
<evidence type="ECO:0000256" key="9">
    <source>
        <dbReference type="ARBA" id="ARBA00023136"/>
    </source>
</evidence>
<evidence type="ECO:0000256" key="4">
    <source>
        <dbReference type="ARBA" id="ARBA00022427"/>
    </source>
</evidence>
<feature type="transmembrane region" description="Helical" evidence="10">
    <location>
        <begin position="83"/>
        <end position="108"/>
    </location>
</feature>
<dbReference type="InterPro" id="IPR004031">
    <property type="entry name" value="PMP22/EMP/MP20/Claudin"/>
</dbReference>
<evidence type="ECO:0000256" key="8">
    <source>
        <dbReference type="ARBA" id="ARBA00022989"/>
    </source>
</evidence>
<name>A0A8C7XXZ2_9TELE</name>
<dbReference type="GO" id="GO:0005923">
    <property type="term" value="C:bicellular tight junction"/>
    <property type="evidence" value="ECO:0007669"/>
    <property type="project" value="UniProtKB-SubCell"/>
</dbReference>
<evidence type="ECO:0000256" key="10">
    <source>
        <dbReference type="SAM" id="Phobius"/>
    </source>
</evidence>
<evidence type="ECO:0000256" key="7">
    <source>
        <dbReference type="ARBA" id="ARBA00022949"/>
    </source>
</evidence>
<keyword evidence="7" id="KW-0965">Cell junction</keyword>
<comment type="similarity">
    <text evidence="3">Belongs to the claudin family.</text>
</comment>
<dbReference type="AlphaFoldDB" id="A0A8C7XXZ2"/>
<reference evidence="11" key="2">
    <citation type="submission" date="2025-09" db="UniProtKB">
        <authorList>
            <consortium name="Ensembl"/>
        </authorList>
    </citation>
    <scope>IDENTIFICATION</scope>
</reference>
<evidence type="ECO:0000256" key="3">
    <source>
        <dbReference type="ARBA" id="ARBA00008295"/>
    </source>
</evidence>
<evidence type="ECO:0000313" key="12">
    <source>
        <dbReference type="Proteomes" id="UP000694383"/>
    </source>
</evidence>
<dbReference type="PANTHER" id="PTHR12002">
    <property type="entry name" value="CLAUDIN"/>
    <property type="match status" value="1"/>
</dbReference>
<dbReference type="Gene3D" id="1.20.140.150">
    <property type="match status" value="1"/>
</dbReference>
<evidence type="ECO:0000256" key="2">
    <source>
        <dbReference type="ARBA" id="ARBA00004651"/>
    </source>
</evidence>
<dbReference type="Ensembl" id="ENSOSIT00000019581.1">
    <property type="protein sequence ID" value="ENSOSIP00000018539.1"/>
    <property type="gene ID" value="ENSOSIG00000010057.1"/>
</dbReference>
<organism evidence="11 12">
    <name type="scientific">Oryzias sinensis</name>
    <name type="common">Chinese medaka</name>
    <dbReference type="NCBI Taxonomy" id="183150"/>
    <lineage>
        <taxon>Eukaryota</taxon>
        <taxon>Metazoa</taxon>
        <taxon>Chordata</taxon>
        <taxon>Craniata</taxon>
        <taxon>Vertebrata</taxon>
        <taxon>Euteleostomi</taxon>
        <taxon>Actinopterygii</taxon>
        <taxon>Neopterygii</taxon>
        <taxon>Teleostei</taxon>
        <taxon>Neoteleostei</taxon>
        <taxon>Acanthomorphata</taxon>
        <taxon>Ovalentaria</taxon>
        <taxon>Atherinomorphae</taxon>
        <taxon>Beloniformes</taxon>
        <taxon>Adrianichthyidae</taxon>
        <taxon>Oryziinae</taxon>
        <taxon>Oryzias</taxon>
    </lineage>
</organism>
<keyword evidence="5" id="KW-1003">Cell membrane</keyword>
<keyword evidence="9 10" id="KW-0472">Membrane</keyword>
<dbReference type="InterPro" id="IPR006187">
    <property type="entry name" value="Claudin"/>
</dbReference>
<proteinExistence type="inferred from homology"/>